<accession>A0A061RGJ4</accession>
<evidence type="ECO:0000256" key="1">
    <source>
        <dbReference type="SAM" id="Coils"/>
    </source>
</evidence>
<evidence type="ECO:0000313" key="3">
    <source>
        <dbReference type="EMBL" id="JAC69606.1"/>
    </source>
</evidence>
<feature type="non-terminal residue" evidence="3">
    <location>
        <position position="1"/>
    </location>
</feature>
<sequence>LQGEAHGAQERLEQSLAELKAAHEALEEEHRELQVEKGLLIGSNKNLNERVEGLLKYIEDQSCSYEERRQADESERARVMDRLQREHQTCVQRLESQIKALQDELSNSMQQHEDKAKCNDAALVIQRRFRRSKMARLVGAKTQTEAELQQVQRRAEELNMYKMALEAQRMAGMASTGRQLVQHTFMFAQNTINDVLTAFLVPKKELEHAEKFFRARERLSGSSPSPNTVKSTSSSGSNTPRRQSQGSLPPYLSSGGRRTSYGSLPPLPTQQTSQHNSDVNS</sequence>
<protein>
    <submittedName>
        <fullName evidence="3">Uncharacterized protein</fullName>
    </submittedName>
</protein>
<reference evidence="3" key="1">
    <citation type="submission" date="2014-05" db="EMBL/GenBank/DDBJ databases">
        <title>The transcriptome of the halophilic microalga Tetraselmis sp. GSL018 isolated from the Great Salt Lake, Utah.</title>
        <authorList>
            <person name="Jinkerson R.E."/>
            <person name="D'Adamo S."/>
            <person name="Posewitz M.C."/>
        </authorList>
    </citation>
    <scope>NUCLEOTIDE SEQUENCE</scope>
    <source>
        <strain evidence="3">GSL018</strain>
    </source>
</reference>
<name>A0A061RGJ4_9CHLO</name>
<keyword evidence="1" id="KW-0175">Coiled coil</keyword>
<evidence type="ECO:0000256" key="2">
    <source>
        <dbReference type="SAM" id="MobiDB-lite"/>
    </source>
</evidence>
<feature type="coiled-coil region" evidence="1">
    <location>
        <begin position="5"/>
        <end position="36"/>
    </location>
</feature>
<feature type="compositionally biased region" description="Polar residues" evidence="2">
    <location>
        <begin position="269"/>
        <end position="281"/>
    </location>
</feature>
<gene>
    <name evidence="3" type="ORF">TSPGSL018_5986</name>
</gene>
<feature type="region of interest" description="Disordered" evidence="2">
    <location>
        <begin position="217"/>
        <end position="281"/>
    </location>
</feature>
<dbReference type="AlphaFoldDB" id="A0A061RGJ4"/>
<dbReference type="EMBL" id="GBEZ01016665">
    <property type="protein sequence ID" value="JAC69606.1"/>
    <property type="molecule type" value="Transcribed_RNA"/>
</dbReference>
<proteinExistence type="predicted"/>
<feature type="compositionally biased region" description="Polar residues" evidence="2">
    <location>
        <begin position="220"/>
        <end position="247"/>
    </location>
</feature>
<organism evidence="3">
    <name type="scientific">Tetraselmis sp. GSL018</name>
    <dbReference type="NCBI Taxonomy" id="582737"/>
    <lineage>
        <taxon>Eukaryota</taxon>
        <taxon>Viridiplantae</taxon>
        <taxon>Chlorophyta</taxon>
        <taxon>core chlorophytes</taxon>
        <taxon>Chlorodendrophyceae</taxon>
        <taxon>Chlorodendrales</taxon>
        <taxon>Chlorodendraceae</taxon>
        <taxon>Tetraselmis</taxon>
    </lineage>
</organism>
<feature type="coiled-coil region" evidence="1">
    <location>
        <begin position="84"/>
        <end position="168"/>
    </location>
</feature>